<sequence length="228" mass="25010">MLKFSKAEKVVLIGGIIVILLIVALGFAKKTLIDNKKEPFKVPESAETTTTSKKEEPKESDIKGIKLKKSTFVVGLNKKLSEKVSTYVEASDDIMKEIEIDFSHVDMTKAGEYTAKLTYKNDSIDIPIVVKDTTAPVITVANAQVVFTLEPTSTLEELITFVNATAEDDVDGVIASDQITGWPKELSDKNETVTYTLKVKDSSGNEGKKDITVQYIVPTTENTTPSEE</sequence>
<keyword evidence="2" id="KW-1185">Reference proteome</keyword>
<name>A0A7G9GJV6_9FIRM</name>
<reference evidence="1 2" key="1">
    <citation type="submission" date="2020-08" db="EMBL/GenBank/DDBJ databases">
        <authorList>
            <person name="Liu C."/>
            <person name="Sun Q."/>
        </authorList>
    </citation>
    <scope>NUCLEOTIDE SEQUENCE [LARGE SCALE GENOMIC DNA]</scope>
    <source>
        <strain evidence="1 2">NSJ-61</strain>
    </source>
</reference>
<proteinExistence type="predicted"/>
<gene>
    <name evidence="1" type="ORF">H9Q80_12545</name>
</gene>
<evidence type="ECO:0000313" key="1">
    <source>
        <dbReference type="EMBL" id="QNM11088.1"/>
    </source>
</evidence>
<dbReference type="Proteomes" id="UP000515856">
    <property type="component" value="Chromosome"/>
</dbReference>
<dbReference type="InterPro" id="IPR013783">
    <property type="entry name" value="Ig-like_fold"/>
</dbReference>
<dbReference type="KEGG" id="ehn:H9Q80_12545"/>
<dbReference type="Gene3D" id="2.60.40.10">
    <property type="entry name" value="Immunoglobulins"/>
    <property type="match status" value="1"/>
</dbReference>
<accession>A0A7G9GJV6</accession>
<dbReference type="AlphaFoldDB" id="A0A7G9GJV6"/>
<organism evidence="1 2">
    <name type="scientific">[Eubacterium] hominis</name>
    <dbReference type="NCBI Taxonomy" id="2764325"/>
    <lineage>
        <taxon>Bacteria</taxon>
        <taxon>Bacillati</taxon>
        <taxon>Bacillota</taxon>
        <taxon>Erysipelotrichia</taxon>
        <taxon>Erysipelotrichales</taxon>
        <taxon>Erysipelotrichaceae</taxon>
        <taxon>Amedibacillus</taxon>
    </lineage>
</organism>
<evidence type="ECO:0000313" key="2">
    <source>
        <dbReference type="Proteomes" id="UP000515856"/>
    </source>
</evidence>
<protein>
    <submittedName>
        <fullName evidence="1">Uncharacterized protein</fullName>
    </submittedName>
</protein>
<dbReference type="EMBL" id="CP060636">
    <property type="protein sequence ID" value="QNM11088.1"/>
    <property type="molecule type" value="Genomic_DNA"/>
</dbReference>
<dbReference type="RefSeq" id="WP_117453895.1">
    <property type="nucleotide sequence ID" value="NZ_CP060636.1"/>
</dbReference>